<evidence type="ECO:0000313" key="3">
    <source>
        <dbReference type="EMBL" id="KXK08410.1"/>
    </source>
</evidence>
<dbReference type="Gene3D" id="2.130.10.10">
    <property type="entry name" value="YVTN repeat-like/Quinoprotein amine dehydrogenase"/>
    <property type="match status" value="1"/>
</dbReference>
<dbReference type="InterPro" id="IPR011047">
    <property type="entry name" value="Quinoprotein_ADH-like_sf"/>
</dbReference>
<keyword evidence="1" id="KW-0472">Membrane</keyword>
<organism evidence="3 4">
    <name type="scientific">candidate division WS6 bacterium OLB21</name>
    <dbReference type="NCBI Taxonomy" id="1617427"/>
    <lineage>
        <taxon>Bacteria</taxon>
        <taxon>Candidatus Dojkabacteria</taxon>
    </lineage>
</organism>
<accession>A0A136KG79</accession>
<dbReference type="EMBL" id="JYPD01000025">
    <property type="protein sequence ID" value="KXK08410.1"/>
    <property type="molecule type" value="Genomic_DNA"/>
</dbReference>
<dbReference type="SUPFAM" id="SSF50998">
    <property type="entry name" value="Quinoprotein alcohol dehydrogenase-like"/>
    <property type="match status" value="1"/>
</dbReference>
<dbReference type="Proteomes" id="UP000070449">
    <property type="component" value="Unassembled WGS sequence"/>
</dbReference>
<evidence type="ECO:0000313" key="4">
    <source>
        <dbReference type="Proteomes" id="UP000070449"/>
    </source>
</evidence>
<dbReference type="InterPro" id="IPR015943">
    <property type="entry name" value="WD40/YVTN_repeat-like_dom_sf"/>
</dbReference>
<keyword evidence="1" id="KW-1133">Transmembrane helix</keyword>
<keyword evidence="1" id="KW-0812">Transmembrane</keyword>
<sequence length="670" mass="74692">MENEEKIIKALRSVSPYAEPNSAFIEHLSLDLRNRQKKQAYVPHSRSFNFALFSTLATVILAVPLLIIGMGLLSDPRTEDAANPDFSTVDRTEQVLTSDLVDLRVEFASYLNSKDSVEIAKQLADEVYIDVAKTFCCGELSKSEALLEVMFQLEDKSEYDFSLSNETLLNVTIDNTDYLDFDLGVNAEGFVIGYSYTDDFLVSRILFTHINNLVNQQKAEATSLVIENINQLDKEGLEESLAQEIDLVLYNESCCNIIDKNDALAIVVNRLQNTGSIDFSGTNKDLNFAKSRYPAINAYRLGLSDTGEIVGFALDSELLVNKIFVAKLDELVPQKEYQCDPASDYQGGQADLDLVVSEQSWKSEFAGSESVIGIDSNYIVVQDKLLKIGIEDGLIKASIPITNNDDESWYETSKGVLAVSESSMNLFDKVSGELRWKRENSWQATYTQSISPTFLCEMLVVHVFSEVNRISQLEAYSLIDGTKLWTRNLQGMPEKIFPGKEILIFDSSANLYALSPANGNLVWRKSLRVGQEYSFQFVSGYTLFANSKILSLYNNADGALVWSKEGESRVLSASVYKSDLIIVFNDGRVEVLDLETGRSKSENEIEKDIQVLYISAESLGYVIGNTFKAYNLTTGETDFTFKLPSETNTLLHLGQESLIVKSGDTLVGLK</sequence>
<name>A0A136KG79_9BACT</name>
<gene>
    <name evidence="3" type="primary">bamB</name>
    <name evidence="3" type="ORF">UZ20_WS6002000939</name>
</gene>
<dbReference type="Pfam" id="PF13360">
    <property type="entry name" value="PQQ_2"/>
    <property type="match status" value="1"/>
</dbReference>
<proteinExistence type="predicted"/>
<reference evidence="3 4" key="1">
    <citation type="submission" date="2015-02" db="EMBL/GenBank/DDBJ databases">
        <title>Improved understanding of the partial-nitritation anammox process through 23 genomes representing the majority of the microbial community.</title>
        <authorList>
            <person name="Speth D.R."/>
            <person name="In T Zandt M."/>
            <person name="Guerrero Cruz S."/>
            <person name="Jetten M.S."/>
            <person name="Dutilh B.E."/>
        </authorList>
    </citation>
    <scope>NUCLEOTIDE SEQUENCE [LARGE SCALE GENOMIC DNA]</scope>
    <source>
        <strain evidence="3">OLB21</strain>
    </source>
</reference>
<feature type="domain" description="Pyrrolo-quinoline quinone repeat" evidence="2">
    <location>
        <begin position="473"/>
        <end position="607"/>
    </location>
</feature>
<evidence type="ECO:0000256" key="1">
    <source>
        <dbReference type="SAM" id="Phobius"/>
    </source>
</evidence>
<feature type="transmembrane region" description="Helical" evidence="1">
    <location>
        <begin position="48"/>
        <end position="73"/>
    </location>
</feature>
<comment type="caution">
    <text evidence="3">The sequence shown here is derived from an EMBL/GenBank/DDBJ whole genome shotgun (WGS) entry which is preliminary data.</text>
</comment>
<dbReference type="InterPro" id="IPR002372">
    <property type="entry name" value="PQQ_rpt_dom"/>
</dbReference>
<protein>
    <submittedName>
        <fullName evidence="3">Outer membrane protein assembly factor BamB</fullName>
    </submittedName>
</protein>
<evidence type="ECO:0000259" key="2">
    <source>
        <dbReference type="Pfam" id="PF13360"/>
    </source>
</evidence>
<dbReference type="STRING" id="1617427.UZ20_WS6002000939"/>
<dbReference type="AlphaFoldDB" id="A0A136KG79"/>